<feature type="transmembrane region" description="Helical" evidence="1">
    <location>
        <begin position="73"/>
        <end position="92"/>
    </location>
</feature>
<evidence type="ECO:0008006" key="4">
    <source>
        <dbReference type="Google" id="ProtNLM"/>
    </source>
</evidence>
<evidence type="ECO:0000313" key="2">
    <source>
        <dbReference type="EMBL" id="MFG3014109.1"/>
    </source>
</evidence>
<feature type="transmembrane region" description="Helical" evidence="1">
    <location>
        <begin position="42"/>
        <end position="67"/>
    </location>
</feature>
<keyword evidence="1" id="KW-1133">Transmembrane helix</keyword>
<comment type="caution">
    <text evidence="2">The sequence shown here is derived from an EMBL/GenBank/DDBJ whole genome shotgun (WGS) entry which is preliminary data.</text>
</comment>
<organism evidence="2 3">
    <name type="scientific">Streptomyces cinerochromogenes</name>
    <dbReference type="NCBI Taxonomy" id="66422"/>
    <lineage>
        <taxon>Bacteria</taxon>
        <taxon>Bacillati</taxon>
        <taxon>Actinomycetota</taxon>
        <taxon>Actinomycetes</taxon>
        <taxon>Kitasatosporales</taxon>
        <taxon>Streptomycetaceae</taxon>
        <taxon>Streptomyces</taxon>
    </lineage>
</organism>
<reference evidence="2 3" key="1">
    <citation type="submission" date="2024-10" db="EMBL/GenBank/DDBJ databases">
        <title>The Natural Products Discovery Center: Release of the First 8490 Sequenced Strains for Exploring Actinobacteria Biosynthetic Diversity.</title>
        <authorList>
            <person name="Kalkreuter E."/>
            <person name="Kautsar S.A."/>
            <person name="Yang D."/>
            <person name="Bader C.D."/>
            <person name="Teijaro C.N."/>
            <person name="Fluegel L."/>
            <person name="Davis C.M."/>
            <person name="Simpson J.R."/>
            <person name="Lauterbach L."/>
            <person name="Steele A.D."/>
            <person name="Gui C."/>
            <person name="Meng S."/>
            <person name="Li G."/>
            <person name="Viehrig K."/>
            <person name="Ye F."/>
            <person name="Su P."/>
            <person name="Kiefer A.F."/>
            <person name="Nichols A."/>
            <person name="Cepeda A.J."/>
            <person name="Yan W."/>
            <person name="Fan B."/>
            <person name="Jiang Y."/>
            <person name="Adhikari A."/>
            <person name="Zheng C.-J."/>
            <person name="Schuster L."/>
            <person name="Cowan T.M."/>
            <person name="Smanski M.J."/>
            <person name="Chevrette M.G."/>
            <person name="De Carvalho L.P.S."/>
            <person name="Shen B."/>
        </authorList>
    </citation>
    <scope>NUCLEOTIDE SEQUENCE [LARGE SCALE GENOMIC DNA]</scope>
    <source>
        <strain evidence="2 3">NPDC048320</strain>
    </source>
</reference>
<gene>
    <name evidence="2" type="ORF">ACGFZB_27530</name>
</gene>
<keyword evidence="1" id="KW-0472">Membrane</keyword>
<dbReference type="EMBL" id="JBICYV010000014">
    <property type="protein sequence ID" value="MFG3014109.1"/>
    <property type="molecule type" value="Genomic_DNA"/>
</dbReference>
<evidence type="ECO:0000256" key="1">
    <source>
        <dbReference type="SAM" id="Phobius"/>
    </source>
</evidence>
<dbReference type="Proteomes" id="UP001604267">
    <property type="component" value="Unassembled WGS sequence"/>
</dbReference>
<proteinExistence type="predicted"/>
<protein>
    <recommendedName>
        <fullName evidence="4">SMODS and SLOG-associating 2TM effector domain-containing protein</fullName>
    </recommendedName>
</protein>
<evidence type="ECO:0000313" key="3">
    <source>
        <dbReference type="Proteomes" id="UP001604267"/>
    </source>
</evidence>
<name>A0ABW7BAE0_9ACTN</name>
<accession>A0ABW7BAE0</accession>
<keyword evidence="3" id="KW-1185">Reference proteome</keyword>
<sequence length="158" mass="17001">MAGNPQGQGDAHHQVTHVRTEVRRVLDEAEHRERSAHHRVRFWTVMDVALGFPAAVLAGVSGAAGLTSPDARVPAALLALVSAGLSAGAGFLRSDVRRTRNRRSRLAWAQVGARARLLLAQGTEMDREALHEALRDLFDSRTRAVGTHTDDASDGTPS</sequence>
<dbReference type="RefSeq" id="WP_392820411.1">
    <property type="nucleotide sequence ID" value="NZ_JBICYV010000014.1"/>
</dbReference>
<keyword evidence="1" id="KW-0812">Transmembrane</keyword>